<dbReference type="AlphaFoldDB" id="A0A9P1DC45"/>
<evidence type="ECO:0000313" key="3">
    <source>
        <dbReference type="EMBL" id="CAL1160125.1"/>
    </source>
</evidence>
<reference evidence="3" key="2">
    <citation type="submission" date="2024-04" db="EMBL/GenBank/DDBJ databases">
        <authorList>
            <person name="Chen Y."/>
            <person name="Shah S."/>
            <person name="Dougan E. K."/>
            <person name="Thang M."/>
            <person name="Chan C."/>
        </authorList>
    </citation>
    <scope>NUCLEOTIDE SEQUENCE [LARGE SCALE GENOMIC DNA]</scope>
</reference>
<gene>
    <name evidence="2" type="ORF">C1SCF055_LOCUS32362</name>
</gene>
<comment type="caution">
    <text evidence="2">The sequence shown here is derived from an EMBL/GenBank/DDBJ whole genome shotgun (WGS) entry which is preliminary data.</text>
</comment>
<dbReference type="EMBL" id="CAMXCT030003891">
    <property type="protein sequence ID" value="CAL4794062.1"/>
    <property type="molecule type" value="Genomic_DNA"/>
</dbReference>
<evidence type="ECO:0000256" key="1">
    <source>
        <dbReference type="SAM" id="MobiDB-lite"/>
    </source>
</evidence>
<name>A0A9P1DC45_9DINO</name>
<sequence>MVIALLDVGPGWPKTPIDRRSQGSGKGKSDGRRGASDALLDFRSLETRPQQVEKMVPAHPFSSLTSAALITQEQRKIEDMKIKREEVASRKTALLANLTNQIKAIMAKISDASVSEAQDAL</sequence>
<dbReference type="Proteomes" id="UP001152797">
    <property type="component" value="Unassembled WGS sequence"/>
</dbReference>
<feature type="compositionally biased region" description="Basic and acidic residues" evidence="1">
    <location>
        <begin position="16"/>
        <end position="35"/>
    </location>
</feature>
<proteinExistence type="predicted"/>
<evidence type="ECO:0000313" key="2">
    <source>
        <dbReference type="EMBL" id="CAI4006750.1"/>
    </source>
</evidence>
<accession>A0A9P1DC45</accession>
<evidence type="ECO:0000313" key="4">
    <source>
        <dbReference type="Proteomes" id="UP001152797"/>
    </source>
</evidence>
<keyword evidence="4" id="KW-1185">Reference proteome</keyword>
<dbReference type="EMBL" id="CAMXCT010003891">
    <property type="protein sequence ID" value="CAI4006750.1"/>
    <property type="molecule type" value="Genomic_DNA"/>
</dbReference>
<organism evidence="2">
    <name type="scientific">Cladocopium goreaui</name>
    <dbReference type="NCBI Taxonomy" id="2562237"/>
    <lineage>
        <taxon>Eukaryota</taxon>
        <taxon>Sar</taxon>
        <taxon>Alveolata</taxon>
        <taxon>Dinophyceae</taxon>
        <taxon>Suessiales</taxon>
        <taxon>Symbiodiniaceae</taxon>
        <taxon>Cladocopium</taxon>
    </lineage>
</organism>
<reference evidence="2" key="1">
    <citation type="submission" date="2022-10" db="EMBL/GenBank/DDBJ databases">
        <authorList>
            <person name="Chen Y."/>
            <person name="Dougan E. K."/>
            <person name="Chan C."/>
            <person name="Rhodes N."/>
            <person name="Thang M."/>
        </authorList>
    </citation>
    <scope>NUCLEOTIDE SEQUENCE</scope>
</reference>
<dbReference type="EMBL" id="CAMXCT020003891">
    <property type="protein sequence ID" value="CAL1160125.1"/>
    <property type="molecule type" value="Genomic_DNA"/>
</dbReference>
<feature type="region of interest" description="Disordered" evidence="1">
    <location>
        <begin position="6"/>
        <end position="36"/>
    </location>
</feature>
<protein>
    <submittedName>
        <fullName evidence="2">Uncharacterized protein</fullName>
    </submittedName>
</protein>